<keyword evidence="6 7" id="KW-0472">Membrane</keyword>
<protein>
    <recommendedName>
        <fullName evidence="8">ABC3 transporter permease C-terminal domain-containing protein</fullName>
    </recommendedName>
</protein>
<feature type="transmembrane region" description="Helical" evidence="7">
    <location>
        <begin position="370"/>
        <end position="389"/>
    </location>
</feature>
<evidence type="ECO:0000256" key="1">
    <source>
        <dbReference type="ARBA" id="ARBA00004651"/>
    </source>
</evidence>
<accession>S7TYJ1</accession>
<dbReference type="GO" id="GO:0044874">
    <property type="term" value="P:lipoprotein localization to outer membrane"/>
    <property type="evidence" value="ECO:0007669"/>
    <property type="project" value="TreeGrafter"/>
</dbReference>
<keyword evidence="3" id="KW-1003">Cell membrane</keyword>
<dbReference type="Pfam" id="PF02687">
    <property type="entry name" value="FtsX"/>
    <property type="match status" value="2"/>
</dbReference>
<sequence>MTRLIFLLRLFRWFSLRNFRLHRRRTLAVVLGIALGAAVFTSVRLSINAAVDAFGLSVDRIAGKADWTVVRPGGRVPEEAVGMLLRHPLVDSASPLSRTYVRSASGSETPFLLVGLDPILDRPFRGWAVDGDSQKADSPEERAPMALMTQPYTLVGGRRLLDVLQKTTGDMVTLQGVGGRQTFRILGVLDGEGISQVDGGRVVLTDIATFQEFTGGYGVVDQIDIRLRPHAPADAPQTLQGILPDGLVLSRPTQTRETGLGMIRAYRLNLSVLSFVSLFVGMFLVYSLVALHAASRRREIAVLRAVGASRRTVLLLFLMEGAFFGIAGWLAAFPAGVVMVNLMAEGIGRTISTLFVHVTVDRLSLDVWEVLLSFGVTLAVSVLAALAPARQAMQVSPREAMSPGAPHAAHRRTARRLMIAGALFMGSVWPLSWMPAVSGIPLSGYAATFMLFAGFSFMSPFFLERIGVHLSPLLRRTAGVSAYLAGRYLRDSGIRTAVSVGALITAVALFSALVVMIHSFRATVSLWVQQTVSGDLFVTPRLGEVNHHRTPFAPEIAKAISSIDIPADRVHFRRFYLTYGRVPYQFEAIDFSTFFRHGGYIWIDGEGDAARRALAAGRGVVVSEVFANRTGLGVGDLFRDHIDGHPVTVPIVGVIRDYRSKGGVVFFSLDRYEALRTEAGRHAGFPEWSGVRFFFKEPGSDIGARVDRLKAEILARCGDRVDMVAGAELRRNILQVFDETFSVTTVLLFIALAVAALGIATTLTVLVLERSRQLNTLFAMGGSRGQIRSMIAWEAALMVAAGEVGGLLCGAVLSLLLVFVINRQSFGWTFIYQVDWATLLLSLPLIFVTTMAAALPAVRRVFREPPAAVLRDG</sequence>
<evidence type="ECO:0000256" key="2">
    <source>
        <dbReference type="ARBA" id="ARBA00005236"/>
    </source>
</evidence>
<dbReference type="InterPro" id="IPR051447">
    <property type="entry name" value="Lipoprotein-release_system"/>
</dbReference>
<dbReference type="RefSeq" id="WP_020875810.1">
    <property type="nucleotide sequence ID" value="NZ_ATHJ01000072.1"/>
</dbReference>
<feature type="domain" description="ABC3 transporter permease C-terminal" evidence="8">
    <location>
        <begin position="272"/>
        <end position="397"/>
    </location>
</feature>
<dbReference type="STRING" id="897.B2D07_01440"/>
<keyword evidence="5 7" id="KW-1133">Transmembrane helix</keyword>
<evidence type="ECO:0000256" key="4">
    <source>
        <dbReference type="ARBA" id="ARBA00022692"/>
    </source>
</evidence>
<dbReference type="PANTHER" id="PTHR30489:SF0">
    <property type="entry name" value="LIPOPROTEIN-RELEASING SYSTEM TRANSMEMBRANE PROTEIN LOLE"/>
    <property type="match status" value="1"/>
</dbReference>
<feature type="transmembrane region" description="Helical" evidence="7">
    <location>
        <begin position="746"/>
        <end position="769"/>
    </location>
</feature>
<feature type="transmembrane region" description="Helical" evidence="7">
    <location>
        <begin position="497"/>
        <end position="520"/>
    </location>
</feature>
<gene>
    <name evidence="9" type="ORF">dsmv_0075</name>
</gene>
<feature type="transmembrane region" description="Helical" evidence="7">
    <location>
        <begin position="312"/>
        <end position="333"/>
    </location>
</feature>
<comment type="similarity">
    <text evidence="2">Belongs to the ABC-4 integral membrane protein family. LolC/E subfamily.</text>
</comment>
<evidence type="ECO:0000256" key="6">
    <source>
        <dbReference type="ARBA" id="ARBA00023136"/>
    </source>
</evidence>
<organism evidence="9 10">
    <name type="scientific">Desulfococcus multivorans DSM 2059</name>
    <dbReference type="NCBI Taxonomy" id="1121405"/>
    <lineage>
        <taxon>Bacteria</taxon>
        <taxon>Pseudomonadati</taxon>
        <taxon>Thermodesulfobacteriota</taxon>
        <taxon>Desulfobacteria</taxon>
        <taxon>Desulfobacterales</taxon>
        <taxon>Desulfococcaceae</taxon>
        <taxon>Desulfococcus</taxon>
    </lineage>
</organism>
<feature type="transmembrane region" description="Helical" evidence="7">
    <location>
        <begin position="417"/>
        <end position="436"/>
    </location>
</feature>
<evidence type="ECO:0000256" key="5">
    <source>
        <dbReference type="ARBA" id="ARBA00022989"/>
    </source>
</evidence>
<evidence type="ECO:0000256" key="7">
    <source>
        <dbReference type="SAM" id="Phobius"/>
    </source>
</evidence>
<feature type="transmembrane region" description="Helical" evidence="7">
    <location>
        <begin position="442"/>
        <end position="463"/>
    </location>
</feature>
<comment type="caution">
    <text evidence="9">The sequence shown here is derived from an EMBL/GenBank/DDBJ whole genome shotgun (WGS) entry which is preliminary data.</text>
</comment>
<dbReference type="OrthoDB" id="9780560at2"/>
<feature type="transmembrane region" description="Helical" evidence="7">
    <location>
        <begin position="836"/>
        <end position="858"/>
    </location>
</feature>
<dbReference type="AlphaFoldDB" id="S7TYJ1"/>
<dbReference type="eggNOG" id="COG0577">
    <property type="taxonomic scope" value="Bacteria"/>
</dbReference>
<feature type="transmembrane region" description="Helical" evidence="7">
    <location>
        <begin position="270"/>
        <end position="291"/>
    </location>
</feature>
<dbReference type="Proteomes" id="UP000014977">
    <property type="component" value="Unassembled WGS sequence"/>
</dbReference>
<dbReference type="InterPro" id="IPR003838">
    <property type="entry name" value="ABC3_permease_C"/>
</dbReference>
<feature type="transmembrane region" description="Helical" evidence="7">
    <location>
        <begin position="790"/>
        <end position="821"/>
    </location>
</feature>
<dbReference type="PATRIC" id="fig|1121405.3.peg.1387"/>
<dbReference type="EMBL" id="ATHJ01000072">
    <property type="protein sequence ID" value="EPR41775.1"/>
    <property type="molecule type" value="Genomic_DNA"/>
</dbReference>
<proteinExistence type="inferred from homology"/>
<keyword evidence="4 7" id="KW-0812">Transmembrane</keyword>
<comment type="subcellular location">
    <subcellularLocation>
        <location evidence="1">Cell membrane</location>
        <topology evidence="1">Multi-pass membrane protein</topology>
    </subcellularLocation>
</comment>
<evidence type="ECO:0000313" key="10">
    <source>
        <dbReference type="Proteomes" id="UP000014977"/>
    </source>
</evidence>
<name>S7TYJ1_DESML</name>
<evidence type="ECO:0000259" key="8">
    <source>
        <dbReference type="Pfam" id="PF02687"/>
    </source>
</evidence>
<keyword evidence="10" id="KW-1185">Reference proteome</keyword>
<dbReference type="GO" id="GO:0098797">
    <property type="term" value="C:plasma membrane protein complex"/>
    <property type="evidence" value="ECO:0007669"/>
    <property type="project" value="TreeGrafter"/>
</dbReference>
<reference evidence="9 10" key="1">
    <citation type="journal article" date="2013" name="Genome Announc.">
        <title>Draft genome sequences for three mercury-methylating, sulfate-reducing bacteria.</title>
        <authorList>
            <person name="Brown S.D."/>
            <person name="Hurt R.A.Jr."/>
            <person name="Gilmour C.C."/>
            <person name="Elias D.A."/>
        </authorList>
    </citation>
    <scope>NUCLEOTIDE SEQUENCE [LARGE SCALE GENOMIC DNA]</scope>
    <source>
        <strain evidence="9 10">DSM 2059</strain>
    </source>
</reference>
<evidence type="ECO:0000313" key="9">
    <source>
        <dbReference type="EMBL" id="EPR41775.1"/>
    </source>
</evidence>
<feature type="domain" description="ABC3 transporter permease C-terminal" evidence="8">
    <location>
        <begin position="746"/>
        <end position="866"/>
    </location>
</feature>
<dbReference type="PANTHER" id="PTHR30489">
    <property type="entry name" value="LIPOPROTEIN-RELEASING SYSTEM TRANSMEMBRANE PROTEIN LOLE"/>
    <property type="match status" value="1"/>
</dbReference>
<evidence type="ECO:0000256" key="3">
    <source>
        <dbReference type="ARBA" id="ARBA00022475"/>
    </source>
</evidence>